<dbReference type="EMBL" id="NBAG03000036">
    <property type="protein sequence ID" value="PNI96167.1"/>
    <property type="molecule type" value="Genomic_DNA"/>
</dbReference>
<dbReference type="AlphaFoldDB" id="A0A2J8QIR5"/>
<dbReference type="InterPro" id="IPR044978">
    <property type="entry name" value="GRV2/DNAJC13"/>
</dbReference>
<name>A0A2J8QIR5_PANTR</name>
<dbReference type="GO" id="GO:0007032">
    <property type="term" value="P:endosome organization"/>
    <property type="evidence" value="ECO:0007669"/>
    <property type="project" value="InterPro"/>
</dbReference>
<accession>A0A2J8QIR5</accession>
<feature type="non-terminal residue" evidence="1">
    <location>
        <position position="1"/>
    </location>
</feature>
<sequence>LVPYLLKLLEGIGLENLDSPAATKAQIVKALKAMTRSLQYGEQVNEILCRSSVWSAFKDQKHDLFISESQTAGYLTGVSPSLLTGSSPLHLRSGL</sequence>
<dbReference type="PANTHER" id="PTHR36983">
    <property type="entry name" value="DNAJ HOMOLOG SUBFAMILY C MEMBER 13"/>
    <property type="match status" value="1"/>
</dbReference>
<comment type="caution">
    <text evidence="1">The sequence shown here is derived from an EMBL/GenBank/DDBJ whole genome shotgun (WGS) entry which is preliminary data.</text>
</comment>
<dbReference type="GO" id="GO:2000641">
    <property type="term" value="P:regulation of early endosome to late endosome transport"/>
    <property type="evidence" value="ECO:0007669"/>
    <property type="project" value="InterPro"/>
</dbReference>
<protein>
    <submittedName>
        <fullName evidence="1">DNAJC13 isoform 8</fullName>
    </submittedName>
</protein>
<gene>
    <name evidence="1" type="ORF">CK820_G0029996</name>
</gene>
<reference evidence="1" key="1">
    <citation type="submission" date="2017-12" db="EMBL/GenBank/DDBJ databases">
        <title>High-resolution comparative analysis of great ape genomes.</title>
        <authorList>
            <person name="Pollen A."/>
            <person name="Hastie A."/>
            <person name="Hormozdiari F."/>
            <person name="Dougherty M."/>
            <person name="Liu R."/>
            <person name="Chaisson M."/>
            <person name="Hoppe E."/>
            <person name="Hill C."/>
            <person name="Pang A."/>
            <person name="Hillier L."/>
            <person name="Baker C."/>
            <person name="Armstrong J."/>
            <person name="Shendure J."/>
            <person name="Paten B."/>
            <person name="Wilson R."/>
            <person name="Chao H."/>
            <person name="Schneider V."/>
            <person name="Ventura M."/>
            <person name="Kronenberg Z."/>
            <person name="Murali S."/>
            <person name="Gordon D."/>
            <person name="Cantsilieris S."/>
            <person name="Munson K."/>
            <person name="Nelson B."/>
            <person name="Raja A."/>
            <person name="Underwood J."/>
            <person name="Diekhans M."/>
            <person name="Fiddes I."/>
            <person name="Haussler D."/>
            <person name="Eichler E."/>
        </authorList>
    </citation>
    <scope>NUCLEOTIDE SEQUENCE [LARGE SCALE GENOMIC DNA]</scope>
    <source>
        <strain evidence="1">Yerkes chimp pedigree #C0471</strain>
    </source>
</reference>
<proteinExistence type="predicted"/>
<dbReference type="PANTHER" id="PTHR36983:SF2">
    <property type="entry name" value="DNAJ HOMOLOG SUBFAMILY C MEMBER 13"/>
    <property type="match status" value="1"/>
</dbReference>
<evidence type="ECO:0000313" key="1">
    <source>
        <dbReference type="EMBL" id="PNI96167.1"/>
    </source>
</evidence>
<organism evidence="1">
    <name type="scientific">Pan troglodytes</name>
    <name type="common">Chimpanzee</name>
    <dbReference type="NCBI Taxonomy" id="9598"/>
    <lineage>
        <taxon>Eukaryota</taxon>
        <taxon>Metazoa</taxon>
        <taxon>Chordata</taxon>
        <taxon>Craniata</taxon>
        <taxon>Vertebrata</taxon>
        <taxon>Euteleostomi</taxon>
        <taxon>Mammalia</taxon>
        <taxon>Eutheria</taxon>
        <taxon>Euarchontoglires</taxon>
        <taxon>Primates</taxon>
        <taxon>Haplorrhini</taxon>
        <taxon>Catarrhini</taxon>
        <taxon>Hominidae</taxon>
        <taxon>Pan</taxon>
    </lineage>
</organism>